<dbReference type="AlphaFoldDB" id="X0W020"/>
<sequence length="266" mass="29521">TAHALRDAKLETEVVQIPVPADDCSCPECGNAKLRRVGDGKPSTVYEYVQPHFRRRIYRRETLSCRCGHIVTAPAPDRVGEKTRYAPSFVAHLVVSKCSESTPQYRLEKFYRNIGVPISRSTMGGLLHRGAAELAPLHKAALALVPAAPDVHADETSTRQQDLERRSFIWSFVTPELVVYSYAPSRSGETPKKVLGTSTGRLVVDQHTGYNAVTKPGGRVRAGCMAHARRKIYEQREHSETKEALELIADIYRVEREAKDAGILGT</sequence>
<evidence type="ECO:0000313" key="3">
    <source>
        <dbReference type="EMBL" id="GAG06076.1"/>
    </source>
</evidence>
<gene>
    <name evidence="3" type="ORF">S01H1_42353</name>
</gene>
<evidence type="ECO:0000259" key="1">
    <source>
        <dbReference type="Pfam" id="PF03050"/>
    </source>
</evidence>
<name>X0W020_9ZZZZ</name>
<dbReference type="NCBIfam" id="NF033517">
    <property type="entry name" value="transpos_IS66"/>
    <property type="match status" value="1"/>
</dbReference>
<reference evidence="3" key="1">
    <citation type="journal article" date="2014" name="Front. Microbiol.">
        <title>High frequency of phylogenetically diverse reductive dehalogenase-homologous genes in deep subseafloor sedimentary metagenomes.</title>
        <authorList>
            <person name="Kawai M."/>
            <person name="Futagami T."/>
            <person name="Toyoda A."/>
            <person name="Takaki Y."/>
            <person name="Nishi S."/>
            <person name="Hori S."/>
            <person name="Arai W."/>
            <person name="Tsubouchi T."/>
            <person name="Morono Y."/>
            <person name="Uchiyama I."/>
            <person name="Ito T."/>
            <person name="Fujiyama A."/>
            <person name="Inagaki F."/>
            <person name="Takami H."/>
        </authorList>
    </citation>
    <scope>NUCLEOTIDE SEQUENCE</scope>
    <source>
        <strain evidence="3">Expedition CK06-06</strain>
    </source>
</reference>
<dbReference type="Pfam" id="PF13005">
    <property type="entry name" value="zf-IS66"/>
    <property type="match status" value="1"/>
</dbReference>
<dbReference type="InterPro" id="IPR024474">
    <property type="entry name" value="Znf_dom_IS66"/>
</dbReference>
<feature type="domain" description="Transposase IS66 central" evidence="1">
    <location>
        <begin position="83"/>
        <end position="259"/>
    </location>
</feature>
<dbReference type="PANTHER" id="PTHR33678:SF1">
    <property type="entry name" value="BLL1576 PROTEIN"/>
    <property type="match status" value="1"/>
</dbReference>
<evidence type="ECO:0000259" key="2">
    <source>
        <dbReference type="Pfam" id="PF13005"/>
    </source>
</evidence>
<comment type="caution">
    <text evidence="3">The sequence shown here is derived from an EMBL/GenBank/DDBJ whole genome shotgun (WGS) entry which is preliminary data.</text>
</comment>
<feature type="domain" description="Transposase IS66 zinc-finger binding" evidence="2">
    <location>
        <begin position="23"/>
        <end position="67"/>
    </location>
</feature>
<dbReference type="PANTHER" id="PTHR33678">
    <property type="entry name" value="BLL1576 PROTEIN"/>
    <property type="match status" value="1"/>
</dbReference>
<feature type="non-terminal residue" evidence="3">
    <location>
        <position position="266"/>
    </location>
</feature>
<dbReference type="EMBL" id="BARS01026927">
    <property type="protein sequence ID" value="GAG06076.1"/>
    <property type="molecule type" value="Genomic_DNA"/>
</dbReference>
<feature type="non-terminal residue" evidence="3">
    <location>
        <position position="1"/>
    </location>
</feature>
<protein>
    <submittedName>
        <fullName evidence="3">Uncharacterized protein</fullName>
    </submittedName>
</protein>
<organism evidence="3">
    <name type="scientific">marine sediment metagenome</name>
    <dbReference type="NCBI Taxonomy" id="412755"/>
    <lineage>
        <taxon>unclassified sequences</taxon>
        <taxon>metagenomes</taxon>
        <taxon>ecological metagenomes</taxon>
    </lineage>
</organism>
<proteinExistence type="predicted"/>
<dbReference type="InterPro" id="IPR004291">
    <property type="entry name" value="Transposase_IS66_central"/>
</dbReference>
<dbReference type="Pfam" id="PF03050">
    <property type="entry name" value="DDE_Tnp_IS66"/>
    <property type="match status" value="1"/>
</dbReference>
<accession>X0W020</accession>
<dbReference type="InterPro" id="IPR052344">
    <property type="entry name" value="Transposase-related"/>
</dbReference>